<keyword evidence="2" id="KW-0472">Membrane</keyword>
<keyword evidence="2" id="KW-0812">Transmembrane</keyword>
<evidence type="ECO:0000256" key="2">
    <source>
        <dbReference type="SAM" id="Phobius"/>
    </source>
</evidence>
<organism evidence="3 4">
    <name type="scientific">Albula glossodonta</name>
    <name type="common">roundjaw bonefish</name>
    <dbReference type="NCBI Taxonomy" id="121402"/>
    <lineage>
        <taxon>Eukaryota</taxon>
        <taxon>Metazoa</taxon>
        <taxon>Chordata</taxon>
        <taxon>Craniata</taxon>
        <taxon>Vertebrata</taxon>
        <taxon>Euteleostomi</taxon>
        <taxon>Actinopterygii</taxon>
        <taxon>Neopterygii</taxon>
        <taxon>Teleostei</taxon>
        <taxon>Albuliformes</taxon>
        <taxon>Albulidae</taxon>
        <taxon>Albula</taxon>
    </lineage>
</organism>
<reference evidence="3" key="1">
    <citation type="thesis" date="2021" institute="BYU ScholarsArchive" country="Provo, UT, USA">
        <title>Applications of and Algorithms for Genome Assembly and Genomic Analyses with an Emphasis on Marine Teleosts.</title>
        <authorList>
            <person name="Pickett B.D."/>
        </authorList>
    </citation>
    <scope>NUCLEOTIDE SEQUENCE</scope>
    <source>
        <strain evidence="3">HI-2016</strain>
    </source>
</reference>
<dbReference type="EMBL" id="JAFBMS010000031">
    <property type="protein sequence ID" value="KAG9342038.1"/>
    <property type="molecule type" value="Genomic_DNA"/>
</dbReference>
<gene>
    <name evidence="3" type="ORF">JZ751_018356</name>
</gene>
<feature type="region of interest" description="Disordered" evidence="1">
    <location>
        <begin position="289"/>
        <end position="312"/>
    </location>
</feature>
<dbReference type="AlphaFoldDB" id="A0A8T2NX82"/>
<keyword evidence="4" id="KW-1185">Reference proteome</keyword>
<protein>
    <submittedName>
        <fullName evidence="3">Uncharacterized protein</fullName>
    </submittedName>
</protein>
<evidence type="ECO:0000256" key="1">
    <source>
        <dbReference type="SAM" id="MobiDB-lite"/>
    </source>
</evidence>
<name>A0A8T2NX82_9TELE</name>
<proteinExistence type="predicted"/>
<feature type="transmembrane region" description="Helical" evidence="2">
    <location>
        <begin position="122"/>
        <end position="143"/>
    </location>
</feature>
<accession>A0A8T2NX82</accession>
<sequence length="340" mass="37424">MKQTLLMAWVIMFPQESSHFELLGSDQITFGNHRCCWTVTHKPRPSESFDSQRNFPLAHTMASIISKSQVERLAGSQCEGESTLRVTAGTSCDKEDTALEPTGKVMDCAVVETAVLGPPSTLVLTILNGALGVAVLVVLYWGLLSWDMLCLSGWVLCTEIGQKSAEAGPIAQVLRRGCQKALRAKLSERDVAPITNSWGCLSWPICNAWLETLGFPSPFSGSLRHEDPSLHPTPHSQPDGPFPQTITVTLKHLANSNPIELADGMLHSACPTHTKRDDRERGGIVIEGKRERERERERKRARMSERAKERAASHLINKSLPLCLWAGESGGDERGQVLKL</sequence>
<dbReference type="Proteomes" id="UP000824540">
    <property type="component" value="Unassembled WGS sequence"/>
</dbReference>
<evidence type="ECO:0000313" key="4">
    <source>
        <dbReference type="Proteomes" id="UP000824540"/>
    </source>
</evidence>
<keyword evidence="2" id="KW-1133">Transmembrane helix</keyword>
<comment type="caution">
    <text evidence="3">The sequence shown here is derived from an EMBL/GenBank/DDBJ whole genome shotgun (WGS) entry which is preliminary data.</text>
</comment>
<evidence type="ECO:0000313" key="3">
    <source>
        <dbReference type="EMBL" id="KAG9342038.1"/>
    </source>
</evidence>